<dbReference type="EMBL" id="HBGO01028665">
    <property type="protein sequence ID" value="CAD9352471.1"/>
    <property type="molecule type" value="Transcribed_RNA"/>
</dbReference>
<organism evidence="1">
    <name type="scientific">Trieres chinensis</name>
    <name type="common">Marine centric diatom</name>
    <name type="synonym">Odontella sinensis</name>
    <dbReference type="NCBI Taxonomy" id="1514140"/>
    <lineage>
        <taxon>Eukaryota</taxon>
        <taxon>Sar</taxon>
        <taxon>Stramenopiles</taxon>
        <taxon>Ochrophyta</taxon>
        <taxon>Bacillariophyta</taxon>
        <taxon>Mediophyceae</taxon>
        <taxon>Biddulphiophycidae</taxon>
        <taxon>Eupodiscales</taxon>
        <taxon>Parodontellaceae</taxon>
        <taxon>Trieres</taxon>
    </lineage>
</organism>
<sequence length="152" mass="17725">MMTLQNHPLLTDYKGVSFSMTSISSEIETVQMIDGLDRLSLRANKADTDAKALRLTVFVIIRVLLKLLEREDPNLRRRAVQALHYCSHKKKEGHPEFRYQSLSFCRVLRSEVGERWWKRAKEHSKIIALSKRRAHSLKLTHMHATTCLKDLK</sequence>
<dbReference type="AlphaFoldDB" id="A0A7S1ZYU6"/>
<evidence type="ECO:0000313" key="1">
    <source>
        <dbReference type="EMBL" id="CAD9352471.1"/>
    </source>
</evidence>
<gene>
    <name evidence="1" type="ORF">OSIN01602_LOCUS16499</name>
</gene>
<name>A0A7S1ZYU6_TRICV</name>
<protein>
    <submittedName>
        <fullName evidence="1">Uncharacterized protein</fullName>
    </submittedName>
</protein>
<proteinExistence type="predicted"/>
<accession>A0A7S1ZYU6</accession>
<reference evidence="1" key="1">
    <citation type="submission" date="2021-01" db="EMBL/GenBank/DDBJ databases">
        <authorList>
            <person name="Corre E."/>
            <person name="Pelletier E."/>
            <person name="Niang G."/>
            <person name="Scheremetjew M."/>
            <person name="Finn R."/>
            <person name="Kale V."/>
            <person name="Holt S."/>
            <person name="Cochrane G."/>
            <person name="Meng A."/>
            <person name="Brown T."/>
            <person name="Cohen L."/>
        </authorList>
    </citation>
    <scope>NUCLEOTIDE SEQUENCE</scope>
    <source>
        <strain evidence="1">Grunow 1884</strain>
    </source>
</reference>